<evidence type="ECO:0000313" key="5">
    <source>
        <dbReference type="Proteomes" id="UP000011087"/>
    </source>
</evidence>
<sequence length="409" mass="43517">MLNGSAAGGNSSAGGQNSSSASGGSNDFVCSVANIKALHAAVQPKWDACKSNPNYEEPNKGAKRRLLEWVWEPKAGERMTAKPRYSPDHYRLAIKADRSRRHAAKQSDTSSELGSYISLFSSLAGNSSNSSASQGSANAGSASMSSCEKNALSGACEKLAACKDPVCFSYYNEPEIEQLCGMCSMGSQAWFGCFAEDSKVSVEGKGSVAINEIQIGDMVLSADASGAPQHSRVIFKHDHKDVSSVISISYEDRTLRLTPTHLIPKYSDKCGDSFCHLAKNVPASSIQAGDRIYVHSGEGFQAKIVSAVSKSAAKVRYLLTENDRIVVDGILASVFSTAAEKFETLPFHLLDRFLPGVLQSKAVAATLETILESPILQGFETIVNSLSTLAVPRNANSNALLAATPFKSL</sequence>
<organism evidence="3">
    <name type="scientific">Guillardia theta (strain CCMP2712)</name>
    <name type="common">Cryptophyte</name>
    <dbReference type="NCBI Taxonomy" id="905079"/>
    <lineage>
        <taxon>Eukaryota</taxon>
        <taxon>Cryptophyceae</taxon>
        <taxon>Pyrenomonadales</taxon>
        <taxon>Geminigeraceae</taxon>
        <taxon>Guillardia</taxon>
    </lineage>
</organism>
<dbReference type="InterPro" id="IPR001767">
    <property type="entry name" value="Hedgehog_Hint"/>
</dbReference>
<dbReference type="AlphaFoldDB" id="L1JKA3"/>
<dbReference type="PaxDb" id="55529-EKX48515"/>
<dbReference type="GeneID" id="17305245"/>
<dbReference type="SUPFAM" id="SSF51294">
    <property type="entry name" value="Hedgehog/intein (Hint) domain"/>
    <property type="match status" value="1"/>
</dbReference>
<dbReference type="InterPro" id="IPR006141">
    <property type="entry name" value="Intein_N"/>
</dbReference>
<dbReference type="Pfam" id="PF01079">
    <property type="entry name" value="Hint"/>
    <property type="match status" value="1"/>
</dbReference>
<evidence type="ECO:0000313" key="4">
    <source>
        <dbReference type="EnsemblProtists" id="EKX48515"/>
    </source>
</evidence>
<accession>L1JKA3</accession>
<dbReference type="STRING" id="905079.L1JKA3"/>
<reference evidence="4" key="3">
    <citation type="submission" date="2016-03" db="UniProtKB">
        <authorList>
            <consortium name="EnsemblProtists"/>
        </authorList>
    </citation>
    <scope>IDENTIFICATION</scope>
</reference>
<dbReference type="PROSITE" id="PS50817">
    <property type="entry name" value="INTEIN_N_TER"/>
    <property type="match status" value="1"/>
</dbReference>
<dbReference type="RefSeq" id="XP_005835495.1">
    <property type="nucleotide sequence ID" value="XM_005835438.1"/>
</dbReference>
<name>L1JKA3_GUITC</name>
<dbReference type="PANTHER" id="PTHR11889:SF31">
    <property type="entry name" value="PROTEIN HEDGEHOG"/>
    <property type="match status" value="1"/>
</dbReference>
<dbReference type="GO" id="GO:0016540">
    <property type="term" value="P:protein autoprocessing"/>
    <property type="evidence" value="ECO:0007669"/>
    <property type="project" value="InterPro"/>
</dbReference>
<reference evidence="3 5" key="1">
    <citation type="journal article" date="2012" name="Nature">
        <title>Algal genomes reveal evolutionary mosaicism and the fate of nucleomorphs.</title>
        <authorList>
            <consortium name="DOE Joint Genome Institute"/>
            <person name="Curtis B.A."/>
            <person name="Tanifuji G."/>
            <person name="Burki F."/>
            <person name="Gruber A."/>
            <person name="Irimia M."/>
            <person name="Maruyama S."/>
            <person name="Arias M.C."/>
            <person name="Ball S.G."/>
            <person name="Gile G.H."/>
            <person name="Hirakawa Y."/>
            <person name="Hopkins J.F."/>
            <person name="Kuo A."/>
            <person name="Rensing S.A."/>
            <person name="Schmutz J."/>
            <person name="Symeonidi A."/>
            <person name="Elias M."/>
            <person name="Eveleigh R.J."/>
            <person name="Herman E.K."/>
            <person name="Klute M.J."/>
            <person name="Nakayama T."/>
            <person name="Obornik M."/>
            <person name="Reyes-Prieto A."/>
            <person name="Armbrust E.V."/>
            <person name="Aves S.J."/>
            <person name="Beiko R.G."/>
            <person name="Coutinho P."/>
            <person name="Dacks J.B."/>
            <person name="Durnford D.G."/>
            <person name="Fast N.M."/>
            <person name="Green B.R."/>
            <person name="Grisdale C.J."/>
            <person name="Hempel F."/>
            <person name="Henrissat B."/>
            <person name="Hoppner M.P."/>
            <person name="Ishida K."/>
            <person name="Kim E."/>
            <person name="Koreny L."/>
            <person name="Kroth P.G."/>
            <person name="Liu Y."/>
            <person name="Malik S.B."/>
            <person name="Maier U.G."/>
            <person name="McRose D."/>
            <person name="Mock T."/>
            <person name="Neilson J.A."/>
            <person name="Onodera N.T."/>
            <person name="Poole A.M."/>
            <person name="Pritham E.J."/>
            <person name="Richards T.A."/>
            <person name="Rocap G."/>
            <person name="Roy S.W."/>
            <person name="Sarai C."/>
            <person name="Schaack S."/>
            <person name="Shirato S."/>
            <person name="Slamovits C.H."/>
            <person name="Spencer D.F."/>
            <person name="Suzuki S."/>
            <person name="Worden A.Z."/>
            <person name="Zauner S."/>
            <person name="Barry K."/>
            <person name="Bell C."/>
            <person name="Bharti A.K."/>
            <person name="Crow J.A."/>
            <person name="Grimwood J."/>
            <person name="Kramer R."/>
            <person name="Lindquist E."/>
            <person name="Lucas S."/>
            <person name="Salamov A."/>
            <person name="McFadden G.I."/>
            <person name="Lane C.E."/>
            <person name="Keeling P.J."/>
            <person name="Gray M.W."/>
            <person name="Grigoriev I.V."/>
            <person name="Archibald J.M."/>
        </authorList>
    </citation>
    <scope>NUCLEOTIDE SEQUENCE</scope>
    <source>
        <strain evidence="3 5">CCMP2712</strain>
    </source>
</reference>
<dbReference type="GO" id="GO:0016539">
    <property type="term" value="P:intein-mediated protein splicing"/>
    <property type="evidence" value="ECO:0007669"/>
    <property type="project" value="InterPro"/>
</dbReference>
<dbReference type="EMBL" id="JH992985">
    <property type="protein sequence ID" value="EKX48515.1"/>
    <property type="molecule type" value="Genomic_DNA"/>
</dbReference>
<dbReference type="OrthoDB" id="5212at2759"/>
<dbReference type="EnsemblProtists" id="EKX48515">
    <property type="protein sequence ID" value="EKX48515"/>
    <property type="gene ID" value="GUITHDRAFT_151766"/>
</dbReference>
<dbReference type="eggNOG" id="KOG3638">
    <property type="taxonomic scope" value="Eukaryota"/>
</dbReference>
<reference evidence="5" key="2">
    <citation type="submission" date="2012-11" db="EMBL/GenBank/DDBJ databases">
        <authorList>
            <person name="Kuo A."/>
            <person name="Curtis B.A."/>
            <person name="Tanifuji G."/>
            <person name="Burki F."/>
            <person name="Gruber A."/>
            <person name="Irimia M."/>
            <person name="Maruyama S."/>
            <person name="Arias M.C."/>
            <person name="Ball S.G."/>
            <person name="Gile G.H."/>
            <person name="Hirakawa Y."/>
            <person name="Hopkins J.F."/>
            <person name="Rensing S.A."/>
            <person name="Schmutz J."/>
            <person name="Symeonidi A."/>
            <person name="Elias M."/>
            <person name="Eveleigh R.J."/>
            <person name="Herman E.K."/>
            <person name="Klute M.J."/>
            <person name="Nakayama T."/>
            <person name="Obornik M."/>
            <person name="Reyes-Prieto A."/>
            <person name="Armbrust E.V."/>
            <person name="Aves S.J."/>
            <person name="Beiko R.G."/>
            <person name="Coutinho P."/>
            <person name="Dacks J.B."/>
            <person name="Durnford D.G."/>
            <person name="Fast N.M."/>
            <person name="Green B.R."/>
            <person name="Grisdale C."/>
            <person name="Hempe F."/>
            <person name="Henrissat B."/>
            <person name="Hoppner M.P."/>
            <person name="Ishida K.-I."/>
            <person name="Kim E."/>
            <person name="Koreny L."/>
            <person name="Kroth P.G."/>
            <person name="Liu Y."/>
            <person name="Malik S.-B."/>
            <person name="Maier U.G."/>
            <person name="McRose D."/>
            <person name="Mock T."/>
            <person name="Neilson J.A."/>
            <person name="Onodera N.T."/>
            <person name="Poole A.M."/>
            <person name="Pritham E.J."/>
            <person name="Richards T.A."/>
            <person name="Rocap G."/>
            <person name="Roy S.W."/>
            <person name="Sarai C."/>
            <person name="Schaack S."/>
            <person name="Shirato S."/>
            <person name="Slamovits C.H."/>
            <person name="Spencer D.F."/>
            <person name="Suzuki S."/>
            <person name="Worden A.Z."/>
            <person name="Zauner S."/>
            <person name="Barry K."/>
            <person name="Bell C."/>
            <person name="Bharti A.K."/>
            <person name="Crow J.A."/>
            <person name="Grimwood J."/>
            <person name="Kramer R."/>
            <person name="Lindquist E."/>
            <person name="Lucas S."/>
            <person name="Salamov A."/>
            <person name="McFadden G.I."/>
            <person name="Lane C.E."/>
            <person name="Keeling P.J."/>
            <person name="Gray M.W."/>
            <person name="Grigoriev I.V."/>
            <person name="Archibald J.M."/>
        </authorList>
    </citation>
    <scope>NUCLEOTIDE SEQUENCE</scope>
    <source>
        <strain evidence="5">CCMP2712</strain>
    </source>
</reference>
<dbReference type="KEGG" id="gtt:GUITHDRAFT_151766"/>
<dbReference type="HOGENOM" id="CLU_673450_0_0_1"/>
<dbReference type="PANTHER" id="PTHR11889">
    <property type="entry name" value="HEDGEHOG"/>
    <property type="match status" value="1"/>
</dbReference>
<dbReference type="Proteomes" id="UP000011087">
    <property type="component" value="Unassembled WGS sequence"/>
</dbReference>
<feature type="region of interest" description="Disordered" evidence="1">
    <location>
        <begin position="1"/>
        <end position="24"/>
    </location>
</feature>
<proteinExistence type="predicted"/>
<dbReference type="SMART" id="SM00306">
    <property type="entry name" value="HintN"/>
    <property type="match status" value="1"/>
</dbReference>
<dbReference type="CDD" id="cd00081">
    <property type="entry name" value="Hint"/>
    <property type="match status" value="1"/>
</dbReference>
<protein>
    <recommendedName>
        <fullName evidence="2">Hint domain-containing protein</fullName>
    </recommendedName>
</protein>
<dbReference type="Gene3D" id="2.170.16.10">
    <property type="entry name" value="Hedgehog/Intein (Hint) domain"/>
    <property type="match status" value="1"/>
</dbReference>
<evidence type="ECO:0000259" key="2">
    <source>
        <dbReference type="SMART" id="SM00306"/>
    </source>
</evidence>
<keyword evidence="5" id="KW-1185">Reference proteome</keyword>
<evidence type="ECO:0000256" key="1">
    <source>
        <dbReference type="SAM" id="MobiDB-lite"/>
    </source>
</evidence>
<gene>
    <name evidence="3" type="ORF">GUITHDRAFT_151766</name>
</gene>
<dbReference type="InterPro" id="IPR036844">
    <property type="entry name" value="Hint_dom_sf"/>
</dbReference>
<dbReference type="InterPro" id="IPR050387">
    <property type="entry name" value="Hedgehog_Signaling"/>
</dbReference>
<feature type="domain" description="Hint" evidence="2">
    <location>
        <begin position="191"/>
        <end position="296"/>
    </location>
</feature>
<dbReference type="InterPro" id="IPR003587">
    <property type="entry name" value="Hint_dom_N"/>
</dbReference>
<evidence type="ECO:0000313" key="3">
    <source>
        <dbReference type="EMBL" id="EKX48515.1"/>
    </source>
</evidence>